<keyword evidence="3" id="KW-0240">DNA-directed RNA polymerase</keyword>
<protein>
    <recommendedName>
        <fullName evidence="2">DNA-directed RNA polymerase</fullName>
        <ecNumber evidence="2">2.7.7.6</ecNumber>
    </recommendedName>
</protein>
<evidence type="ECO:0000259" key="9">
    <source>
        <dbReference type="Pfam" id="PF04566"/>
    </source>
</evidence>
<keyword evidence="4" id="KW-0808">Transferase</keyword>
<dbReference type="InterPro" id="IPR015712">
    <property type="entry name" value="DNA-dir_RNA_pol_su2"/>
</dbReference>
<dbReference type="GO" id="GO:0003677">
    <property type="term" value="F:DNA binding"/>
    <property type="evidence" value="ECO:0007669"/>
    <property type="project" value="InterPro"/>
</dbReference>
<evidence type="ECO:0000256" key="1">
    <source>
        <dbReference type="ARBA" id="ARBA00006835"/>
    </source>
</evidence>
<name>A0A165XCR3_MIMIV</name>
<dbReference type="InterPro" id="IPR014724">
    <property type="entry name" value="RNA_pol_RPB2_OB-fold"/>
</dbReference>
<evidence type="ECO:0000256" key="5">
    <source>
        <dbReference type="ARBA" id="ARBA00022695"/>
    </source>
</evidence>
<dbReference type="SUPFAM" id="SSF64484">
    <property type="entry name" value="beta and beta-prime subunits of DNA dependent RNA-polymerase"/>
    <property type="match status" value="1"/>
</dbReference>
<dbReference type="InterPro" id="IPR007646">
    <property type="entry name" value="RNA_pol_Rpb2_4"/>
</dbReference>
<dbReference type="GO" id="GO:0032549">
    <property type="term" value="F:ribonucleoside binding"/>
    <property type="evidence" value="ECO:0007669"/>
    <property type="project" value="InterPro"/>
</dbReference>
<dbReference type="InterPro" id="IPR007120">
    <property type="entry name" value="DNA-dir_RNAP_su2_dom"/>
</dbReference>
<comment type="catalytic activity">
    <reaction evidence="7">
        <text>RNA(n) + a ribonucleoside 5'-triphosphate = RNA(n+1) + diphosphate</text>
        <dbReference type="Rhea" id="RHEA:21248"/>
        <dbReference type="Rhea" id="RHEA-COMP:14527"/>
        <dbReference type="Rhea" id="RHEA-COMP:17342"/>
        <dbReference type="ChEBI" id="CHEBI:33019"/>
        <dbReference type="ChEBI" id="CHEBI:61557"/>
        <dbReference type="ChEBI" id="CHEBI:140395"/>
        <dbReference type="EC" id="2.7.7.6"/>
    </reaction>
</comment>
<comment type="similarity">
    <text evidence="1">Belongs to the RNA polymerase beta chain family.</text>
</comment>
<evidence type="ECO:0000256" key="4">
    <source>
        <dbReference type="ARBA" id="ARBA00022679"/>
    </source>
</evidence>
<feature type="domain" description="DNA-directed RNA polymerase subunit 2 hybrid-binding" evidence="8">
    <location>
        <begin position="202"/>
        <end position="280"/>
    </location>
</feature>
<feature type="domain" description="RNA polymerase Rpb2" evidence="9">
    <location>
        <begin position="43"/>
        <end position="103"/>
    </location>
</feature>
<evidence type="ECO:0000256" key="7">
    <source>
        <dbReference type="ARBA" id="ARBA00048552"/>
    </source>
</evidence>
<organism evidence="11 12">
    <name type="scientific">Mimivirus Bombay</name>
    <dbReference type="NCBI Taxonomy" id="1835008"/>
    <lineage>
        <taxon>Viruses</taxon>
        <taxon>Varidnaviria</taxon>
        <taxon>Bamfordvirae</taxon>
        <taxon>Nucleocytoviricota</taxon>
        <taxon>Megaviricetes</taxon>
        <taxon>Imitervirales</taxon>
        <taxon>Mimiviridae</taxon>
        <taxon>Megamimivirinae</taxon>
        <taxon>Mimivirus</taxon>
        <taxon>Mimivirus bradfordmassiliense</taxon>
    </lineage>
</organism>
<evidence type="ECO:0000256" key="3">
    <source>
        <dbReference type="ARBA" id="ARBA00022478"/>
    </source>
</evidence>
<dbReference type="Proteomes" id="UP000241559">
    <property type="component" value="Segment"/>
</dbReference>
<dbReference type="EMBL" id="KU761889">
    <property type="protein sequence ID" value="AMZ02694.1"/>
    <property type="molecule type" value="Genomic_DNA"/>
</dbReference>
<keyword evidence="6" id="KW-0804">Transcription</keyword>
<evidence type="ECO:0000313" key="11">
    <source>
        <dbReference type="EMBL" id="AMZ02694.1"/>
    </source>
</evidence>
<evidence type="ECO:0000259" key="10">
    <source>
        <dbReference type="Pfam" id="PF04567"/>
    </source>
</evidence>
<sequence length="297" mass="34426">MAMMEGITINMNSQIPIIESYLIGKITTLESANKKRLHQYVKVFLNGNWLGVTRNIIKIHNDLRAMRFRGELSRMVGLVLNYKTAEFHIYTDGGRLIRPYLTVTDNKLNFKPEMLDEVNSWEEFLAKFPEVIEYVDKEEEQNIMLAVFPQYIQDANRIMSKKPINSRDQLNKINRTNRYDDNVYVRYTHCEIHPCMILGLISSNIPFPDHNQSPRGIFQYNQARQAMGLYISDYRERTDISYILYHPQIPLVTSRASKYTGTHIFPAGENSIVAIASYTGLMISPCHSQNCGKSTLW</sequence>
<dbReference type="EC" id="2.7.7.6" evidence="2"/>
<dbReference type="InterPro" id="IPR037033">
    <property type="entry name" value="DNA-dir_RNAP_su2_hyb_sf"/>
</dbReference>
<feature type="domain" description="RNA polymerase Rpb2" evidence="10">
    <location>
        <begin position="121"/>
        <end position="194"/>
    </location>
</feature>
<dbReference type="Pfam" id="PF04566">
    <property type="entry name" value="RNA_pol_Rpb2_4"/>
    <property type="match status" value="1"/>
</dbReference>
<dbReference type="Gene3D" id="2.40.270.10">
    <property type="entry name" value="DNA-directed RNA polymerase, subunit 2, domain 6"/>
    <property type="match status" value="1"/>
</dbReference>
<accession>A0A165XCR3</accession>
<dbReference type="GO" id="GO:0000428">
    <property type="term" value="C:DNA-directed RNA polymerase complex"/>
    <property type="evidence" value="ECO:0007669"/>
    <property type="project" value="UniProtKB-KW"/>
</dbReference>
<dbReference type="InterPro" id="IPR007647">
    <property type="entry name" value="RNA_pol_Rpb2_5"/>
</dbReference>
<evidence type="ECO:0000256" key="6">
    <source>
        <dbReference type="ARBA" id="ARBA00023163"/>
    </source>
</evidence>
<dbReference type="Gene3D" id="2.40.50.150">
    <property type="match status" value="1"/>
</dbReference>
<evidence type="ECO:0000313" key="12">
    <source>
        <dbReference type="Proteomes" id="UP000241559"/>
    </source>
</evidence>
<dbReference type="PANTHER" id="PTHR20856">
    <property type="entry name" value="DNA-DIRECTED RNA POLYMERASE I SUBUNIT 2"/>
    <property type="match status" value="1"/>
</dbReference>
<dbReference type="Pfam" id="PF00562">
    <property type="entry name" value="RNA_pol_Rpb2_6"/>
    <property type="match status" value="1"/>
</dbReference>
<reference evidence="11" key="1">
    <citation type="journal article" date="2016" name="Genom Data">
        <title>Isolation and complete genome sequencing of Mimivirus bombay, a Giant Virus in sewage of Mumbai, India.</title>
        <authorList>
            <person name="Chatterjee A."/>
            <person name="Ali F."/>
            <person name="Bange D."/>
            <person name="Kondabagil K."/>
        </authorList>
    </citation>
    <scope>NUCLEOTIDE SEQUENCE [LARGE SCALE GENOMIC DNA]</scope>
    <source>
        <strain evidence="11">1</strain>
    </source>
</reference>
<proteinExistence type="inferred from homology"/>
<dbReference type="GO" id="GO:0003899">
    <property type="term" value="F:DNA-directed RNA polymerase activity"/>
    <property type="evidence" value="ECO:0007669"/>
    <property type="project" value="UniProtKB-EC"/>
</dbReference>
<keyword evidence="5" id="KW-0548">Nucleotidyltransferase</keyword>
<dbReference type="Gene3D" id="3.90.1070.20">
    <property type="match status" value="1"/>
</dbReference>
<evidence type="ECO:0000256" key="2">
    <source>
        <dbReference type="ARBA" id="ARBA00012418"/>
    </source>
</evidence>
<evidence type="ECO:0000259" key="8">
    <source>
        <dbReference type="Pfam" id="PF00562"/>
    </source>
</evidence>
<dbReference type="GO" id="GO:0006351">
    <property type="term" value="P:DNA-templated transcription"/>
    <property type="evidence" value="ECO:0007669"/>
    <property type="project" value="InterPro"/>
</dbReference>
<dbReference type="Pfam" id="PF04567">
    <property type="entry name" value="RNA_pol_Rpb2_5"/>
    <property type="match status" value="1"/>
</dbReference>